<feature type="domain" description="Rhodopsin" evidence="8">
    <location>
        <begin position="35"/>
        <end position="278"/>
    </location>
</feature>
<reference evidence="10" key="1">
    <citation type="submission" date="2016-02" db="EMBL/GenBank/DDBJ databases">
        <title>Draft genome sequence of Microdochium bolleyi, a fungal endophyte of beachgrass.</title>
        <authorList>
            <consortium name="DOE Joint Genome Institute"/>
            <person name="David A.S."/>
            <person name="May G."/>
            <person name="Haridas S."/>
            <person name="Lim J."/>
            <person name="Wang M."/>
            <person name="Labutti K."/>
            <person name="Lipzen A."/>
            <person name="Barry K."/>
            <person name="Grigoriev I.V."/>
        </authorList>
    </citation>
    <scope>NUCLEOTIDE SEQUENCE [LARGE SCALE GENOMIC DNA]</scope>
    <source>
        <strain evidence="10">J235TASD1</strain>
    </source>
</reference>
<dbReference type="AlphaFoldDB" id="A0A136IRP9"/>
<evidence type="ECO:0000259" key="8">
    <source>
        <dbReference type="Pfam" id="PF20684"/>
    </source>
</evidence>
<feature type="compositionally biased region" description="Low complexity" evidence="6">
    <location>
        <begin position="409"/>
        <end position="423"/>
    </location>
</feature>
<dbReference type="InterPro" id="IPR052337">
    <property type="entry name" value="SAT4-like"/>
</dbReference>
<name>A0A136IRP9_9PEZI</name>
<protein>
    <recommendedName>
        <fullName evidence="8">Rhodopsin domain-containing protein</fullName>
    </recommendedName>
</protein>
<feature type="transmembrane region" description="Helical" evidence="7">
    <location>
        <begin position="17"/>
        <end position="39"/>
    </location>
</feature>
<organism evidence="9 10">
    <name type="scientific">Microdochium bolleyi</name>
    <dbReference type="NCBI Taxonomy" id="196109"/>
    <lineage>
        <taxon>Eukaryota</taxon>
        <taxon>Fungi</taxon>
        <taxon>Dikarya</taxon>
        <taxon>Ascomycota</taxon>
        <taxon>Pezizomycotina</taxon>
        <taxon>Sordariomycetes</taxon>
        <taxon>Xylariomycetidae</taxon>
        <taxon>Xylariales</taxon>
        <taxon>Microdochiaceae</taxon>
        <taxon>Microdochium</taxon>
    </lineage>
</organism>
<evidence type="ECO:0000313" key="9">
    <source>
        <dbReference type="EMBL" id="KXJ87597.1"/>
    </source>
</evidence>
<feature type="transmembrane region" description="Helical" evidence="7">
    <location>
        <begin position="93"/>
        <end position="118"/>
    </location>
</feature>
<sequence length="510" mass="54900">MGVRENLSYEINPGGTILFAVTLATLTLALAVFALRIYVKIGMNRQMTIDDWWMTAAVIQFIPYMIICAYGPSVGGTGRWTSDLPPDAIETALWTWAMCEVMYPPISFCVRMSIAWFLLRLAVVKWHKRVIMGVMVGNLLLSIAYLVPMAAQCVPLSHFWTQHKGSKGYCLDRRVVPVATIVHAVIGAVMDWVMALLPVAILWNVRINRRTKIGISTMLGMGVFCGISLLLRIPFLKVIDISADFLHATTGIATVAVVEPGVGIIVGSIATLQPILKRFKFGLLSNSVSGRNKHSRNRRRGGDASGGESNISGGAGASSGKNHGPSTGGGGGGDSGSRGGKTPTVLTWEERRYSSHLGAGSSGRHQHRGYSIQLSTLFSSTPGTTVAGSRLGEHSGSEESLRREDIMAQQQRQQQEQQQQQQRQQEDDEVSRPSGAATESSGGTASGHNNGFAEWQVEVSASPRGHGDEEGGRLGNGAASGDRELRTSGIAVQRDIKVVSMRVDEALSSR</sequence>
<evidence type="ECO:0000313" key="10">
    <source>
        <dbReference type="Proteomes" id="UP000070501"/>
    </source>
</evidence>
<feature type="region of interest" description="Disordered" evidence="6">
    <location>
        <begin position="290"/>
        <end position="343"/>
    </location>
</feature>
<comment type="similarity">
    <text evidence="5">Belongs to the SAT4 family.</text>
</comment>
<feature type="compositionally biased region" description="Polar residues" evidence="6">
    <location>
        <begin position="437"/>
        <end position="449"/>
    </location>
</feature>
<proteinExistence type="inferred from homology"/>
<gene>
    <name evidence="9" type="ORF">Micbo1qcDRAFT_208214</name>
</gene>
<keyword evidence="10" id="KW-1185">Reference proteome</keyword>
<dbReference type="GO" id="GO:0016020">
    <property type="term" value="C:membrane"/>
    <property type="evidence" value="ECO:0007669"/>
    <property type="project" value="UniProtKB-SubCell"/>
</dbReference>
<feature type="transmembrane region" description="Helical" evidence="7">
    <location>
        <begin position="130"/>
        <end position="151"/>
    </location>
</feature>
<feature type="transmembrane region" description="Helical" evidence="7">
    <location>
        <begin position="51"/>
        <end position="73"/>
    </location>
</feature>
<accession>A0A136IRP9</accession>
<keyword evidence="4 7" id="KW-0472">Membrane</keyword>
<comment type="subcellular location">
    <subcellularLocation>
        <location evidence="1">Membrane</location>
        <topology evidence="1">Multi-pass membrane protein</topology>
    </subcellularLocation>
</comment>
<dbReference type="PANTHER" id="PTHR33048">
    <property type="entry name" value="PTH11-LIKE INTEGRAL MEMBRANE PROTEIN (AFU_ORTHOLOGUE AFUA_5G11245)"/>
    <property type="match status" value="1"/>
</dbReference>
<evidence type="ECO:0000256" key="1">
    <source>
        <dbReference type="ARBA" id="ARBA00004141"/>
    </source>
</evidence>
<feature type="transmembrane region" description="Helical" evidence="7">
    <location>
        <begin position="215"/>
        <end position="233"/>
    </location>
</feature>
<feature type="compositionally biased region" description="Gly residues" evidence="6">
    <location>
        <begin position="326"/>
        <end position="339"/>
    </location>
</feature>
<feature type="compositionally biased region" description="Low complexity" evidence="6">
    <location>
        <begin position="306"/>
        <end position="325"/>
    </location>
</feature>
<dbReference type="Pfam" id="PF20684">
    <property type="entry name" value="Fung_rhodopsin"/>
    <property type="match status" value="1"/>
</dbReference>
<evidence type="ECO:0000256" key="3">
    <source>
        <dbReference type="ARBA" id="ARBA00022989"/>
    </source>
</evidence>
<evidence type="ECO:0000256" key="2">
    <source>
        <dbReference type="ARBA" id="ARBA00022692"/>
    </source>
</evidence>
<evidence type="ECO:0000256" key="5">
    <source>
        <dbReference type="ARBA" id="ARBA00038359"/>
    </source>
</evidence>
<evidence type="ECO:0000256" key="7">
    <source>
        <dbReference type="SAM" id="Phobius"/>
    </source>
</evidence>
<evidence type="ECO:0000256" key="6">
    <source>
        <dbReference type="SAM" id="MobiDB-lite"/>
    </source>
</evidence>
<keyword evidence="2 7" id="KW-0812">Transmembrane</keyword>
<dbReference type="EMBL" id="KQ964262">
    <property type="protein sequence ID" value="KXJ87597.1"/>
    <property type="molecule type" value="Genomic_DNA"/>
</dbReference>
<keyword evidence="3 7" id="KW-1133">Transmembrane helix</keyword>
<evidence type="ECO:0000256" key="4">
    <source>
        <dbReference type="ARBA" id="ARBA00023136"/>
    </source>
</evidence>
<feature type="transmembrane region" description="Helical" evidence="7">
    <location>
        <begin position="245"/>
        <end position="272"/>
    </location>
</feature>
<feature type="compositionally biased region" description="Basic and acidic residues" evidence="6">
    <location>
        <begin position="391"/>
        <end position="406"/>
    </location>
</feature>
<feature type="region of interest" description="Disordered" evidence="6">
    <location>
        <begin position="379"/>
        <end position="490"/>
    </location>
</feature>
<dbReference type="InterPro" id="IPR049326">
    <property type="entry name" value="Rhodopsin_dom_fungi"/>
</dbReference>
<feature type="transmembrane region" description="Helical" evidence="7">
    <location>
        <begin position="181"/>
        <end position="203"/>
    </location>
</feature>
<dbReference type="Proteomes" id="UP000070501">
    <property type="component" value="Unassembled WGS sequence"/>
</dbReference>
<dbReference type="PANTHER" id="PTHR33048:SF96">
    <property type="entry name" value="INTEGRAL MEMBRANE PROTEIN"/>
    <property type="match status" value="1"/>
</dbReference>
<dbReference type="InParanoid" id="A0A136IRP9"/>
<dbReference type="OrthoDB" id="3936451at2759"/>